<dbReference type="PANTHER" id="PTHR12126:SF11">
    <property type="entry name" value="NADH DEHYDROGENASE [UBIQUINONE] 1 ALPHA SUBCOMPLEX SUBUNIT 9, MITOCHONDRIAL"/>
    <property type="match status" value="1"/>
</dbReference>
<name>A0ABU3B9K3_9GAMM</name>
<dbReference type="EMBL" id="JAVRHY010000009">
    <property type="protein sequence ID" value="MDT0618914.1"/>
    <property type="molecule type" value="Genomic_DNA"/>
</dbReference>
<dbReference type="InterPro" id="IPR001509">
    <property type="entry name" value="Epimerase_deHydtase"/>
</dbReference>
<gene>
    <name evidence="2" type="ORF">RM531_10550</name>
</gene>
<sequence>MTPDVPRRIGVIGGTGFVGRVLCRRLRADGHRLVVISRNARRHADLDDGDGLRLLEGNASDAHFLEHAFTGCDTAINLAGILNERGNSGREFRAVHVDLPRVLGRVAKGLSIRRVLHMSALGARAGGAPSRYLRSKGEGGNALQVELGGAVEWTIFRPSVIFGPGDDFTRRFARLLRLAPGVFPLACPDARFAPVYVEDVAEAFARSLDSEQVNRQRLALCGPEEYTLREIVALLGEITGHPRRILPLSDRMARFQATVMERLPGKPFSRDNYLSLQIDSVCESGSGDREGFAELGIRPQAMPGLVRGYLGHRDRG</sequence>
<dbReference type="PANTHER" id="PTHR12126">
    <property type="entry name" value="NADH-UBIQUINONE OXIDOREDUCTASE 39 KDA SUBUNIT-RELATED"/>
    <property type="match status" value="1"/>
</dbReference>
<feature type="domain" description="NAD-dependent epimerase/dehydratase" evidence="1">
    <location>
        <begin position="11"/>
        <end position="210"/>
    </location>
</feature>
<evidence type="ECO:0000313" key="2">
    <source>
        <dbReference type="EMBL" id="MDT0618914.1"/>
    </source>
</evidence>
<evidence type="ECO:0000313" key="3">
    <source>
        <dbReference type="Proteomes" id="UP001259982"/>
    </source>
</evidence>
<dbReference type="InterPro" id="IPR036291">
    <property type="entry name" value="NAD(P)-bd_dom_sf"/>
</dbReference>
<protein>
    <submittedName>
        <fullName evidence="2">Complex I NDUFA9 subunit family protein</fullName>
    </submittedName>
</protein>
<dbReference type="RefSeq" id="WP_311659173.1">
    <property type="nucleotide sequence ID" value="NZ_JAVRHY010000009.1"/>
</dbReference>
<evidence type="ECO:0000259" key="1">
    <source>
        <dbReference type="Pfam" id="PF01370"/>
    </source>
</evidence>
<organism evidence="2 3">
    <name type="scientific">Spectribacter acetivorans</name>
    <dbReference type="NCBI Taxonomy" id="3075603"/>
    <lineage>
        <taxon>Bacteria</taxon>
        <taxon>Pseudomonadati</taxon>
        <taxon>Pseudomonadota</taxon>
        <taxon>Gammaproteobacteria</taxon>
        <taxon>Salinisphaerales</taxon>
        <taxon>Salinisphaeraceae</taxon>
        <taxon>Spectribacter</taxon>
    </lineage>
</organism>
<dbReference type="Pfam" id="PF01370">
    <property type="entry name" value="Epimerase"/>
    <property type="match status" value="1"/>
</dbReference>
<dbReference type="InterPro" id="IPR051207">
    <property type="entry name" value="ComplexI_NDUFA9_subunit"/>
</dbReference>
<dbReference type="SUPFAM" id="SSF51735">
    <property type="entry name" value="NAD(P)-binding Rossmann-fold domains"/>
    <property type="match status" value="1"/>
</dbReference>
<comment type="caution">
    <text evidence="2">The sequence shown here is derived from an EMBL/GenBank/DDBJ whole genome shotgun (WGS) entry which is preliminary data.</text>
</comment>
<dbReference type="Proteomes" id="UP001259982">
    <property type="component" value="Unassembled WGS sequence"/>
</dbReference>
<accession>A0ABU3B9K3</accession>
<dbReference type="CDD" id="cd05271">
    <property type="entry name" value="NDUFA9_like_SDR_a"/>
    <property type="match status" value="1"/>
</dbReference>
<reference evidence="2 3" key="1">
    <citation type="submission" date="2023-09" db="EMBL/GenBank/DDBJ databases">
        <authorList>
            <person name="Rey-Velasco X."/>
        </authorList>
    </citation>
    <scope>NUCLEOTIDE SEQUENCE [LARGE SCALE GENOMIC DNA]</scope>
    <source>
        <strain evidence="2 3">P385</strain>
    </source>
</reference>
<proteinExistence type="predicted"/>
<keyword evidence="3" id="KW-1185">Reference proteome</keyword>
<dbReference type="Gene3D" id="3.40.50.720">
    <property type="entry name" value="NAD(P)-binding Rossmann-like Domain"/>
    <property type="match status" value="1"/>
</dbReference>